<gene>
    <name evidence="1" type="ORF">J2S10_000655</name>
</gene>
<evidence type="ECO:0000313" key="1">
    <source>
        <dbReference type="EMBL" id="MDQ0197550.1"/>
    </source>
</evidence>
<dbReference type="Pfam" id="PF08807">
    <property type="entry name" value="DUF1798"/>
    <property type="match status" value="1"/>
</dbReference>
<dbReference type="SUPFAM" id="SSF140415">
    <property type="entry name" value="YppE-like"/>
    <property type="match status" value="1"/>
</dbReference>
<comment type="caution">
    <text evidence="1">The sequence shown here is derived from an EMBL/GenBank/DDBJ whole genome shotgun (WGS) entry which is preliminary data.</text>
</comment>
<dbReference type="InterPro" id="IPR014913">
    <property type="entry name" value="YppE-like"/>
</dbReference>
<evidence type="ECO:0008006" key="3">
    <source>
        <dbReference type="Google" id="ProtNLM"/>
    </source>
</evidence>
<dbReference type="RefSeq" id="WP_307404352.1">
    <property type="nucleotide sequence ID" value="NZ_JAUSTW010000001.1"/>
</dbReference>
<sequence>MSKEIAALTEKLLHYNHLFLKNYQEAREKGIKKDFHEVIKPFTDEVKAINEEWKRLMKIRLKENPHKHIHLKQIDTTSEHIEQQSIQSFFPETSRSRFLNTNRTVDYFLLEIRKELGF</sequence>
<dbReference type="Proteomes" id="UP001224122">
    <property type="component" value="Unassembled WGS sequence"/>
</dbReference>
<reference evidence="1 2" key="1">
    <citation type="submission" date="2023-07" db="EMBL/GenBank/DDBJ databases">
        <title>Genomic Encyclopedia of Type Strains, Phase IV (KMG-IV): sequencing the most valuable type-strain genomes for metagenomic binning, comparative biology and taxonomic classification.</title>
        <authorList>
            <person name="Goeker M."/>
        </authorList>
    </citation>
    <scope>NUCLEOTIDE SEQUENCE [LARGE SCALE GENOMIC DNA]</scope>
    <source>
        <strain evidence="1 2">DSM 27594</strain>
    </source>
</reference>
<accession>A0ABT9XQL7</accession>
<proteinExistence type="predicted"/>
<dbReference type="EMBL" id="JAUSTW010000001">
    <property type="protein sequence ID" value="MDQ0197550.1"/>
    <property type="molecule type" value="Genomic_DNA"/>
</dbReference>
<protein>
    <recommendedName>
        <fullName evidence="3">DUF1798 family protein</fullName>
    </recommendedName>
</protein>
<dbReference type="InterPro" id="IPR023351">
    <property type="entry name" value="YppE-like_sf"/>
</dbReference>
<dbReference type="Gene3D" id="1.20.120.440">
    <property type="entry name" value="YppE-like"/>
    <property type="match status" value="1"/>
</dbReference>
<keyword evidence="2" id="KW-1185">Reference proteome</keyword>
<evidence type="ECO:0000313" key="2">
    <source>
        <dbReference type="Proteomes" id="UP001224122"/>
    </source>
</evidence>
<organism evidence="1 2">
    <name type="scientific">Neobacillus ginsengisoli</name>
    <dbReference type="NCBI Taxonomy" id="904295"/>
    <lineage>
        <taxon>Bacteria</taxon>
        <taxon>Bacillati</taxon>
        <taxon>Bacillota</taxon>
        <taxon>Bacilli</taxon>
        <taxon>Bacillales</taxon>
        <taxon>Bacillaceae</taxon>
        <taxon>Neobacillus</taxon>
    </lineage>
</organism>
<name>A0ABT9XQL7_9BACI</name>